<name>A0AAD1SX42_PELCU</name>
<dbReference type="EMBL" id="OW240920">
    <property type="protein sequence ID" value="CAH2314084.1"/>
    <property type="molecule type" value="Genomic_DNA"/>
</dbReference>
<dbReference type="AlphaFoldDB" id="A0AAD1SX42"/>
<accession>A0AAD1SX42</accession>
<keyword evidence="2" id="KW-1185">Reference proteome</keyword>
<dbReference type="Proteomes" id="UP001295444">
    <property type="component" value="Chromosome 09"/>
</dbReference>
<organism evidence="1 2">
    <name type="scientific">Pelobates cultripes</name>
    <name type="common">Western spadefoot toad</name>
    <dbReference type="NCBI Taxonomy" id="61616"/>
    <lineage>
        <taxon>Eukaryota</taxon>
        <taxon>Metazoa</taxon>
        <taxon>Chordata</taxon>
        <taxon>Craniata</taxon>
        <taxon>Vertebrata</taxon>
        <taxon>Euteleostomi</taxon>
        <taxon>Amphibia</taxon>
        <taxon>Batrachia</taxon>
        <taxon>Anura</taxon>
        <taxon>Pelobatoidea</taxon>
        <taxon>Pelobatidae</taxon>
        <taxon>Pelobates</taxon>
    </lineage>
</organism>
<proteinExistence type="predicted"/>
<sequence>MLSRDFQRDADASMVLPSSATFCRQRMTFFSEKSWMNLLTARKHFFLKVKEDLTCHLGETRDFVIDPFEKIEPTVLENNS</sequence>
<evidence type="ECO:0000313" key="2">
    <source>
        <dbReference type="Proteomes" id="UP001295444"/>
    </source>
</evidence>
<evidence type="ECO:0000313" key="1">
    <source>
        <dbReference type="EMBL" id="CAH2314084.1"/>
    </source>
</evidence>
<reference evidence="1" key="1">
    <citation type="submission" date="2022-03" db="EMBL/GenBank/DDBJ databases">
        <authorList>
            <person name="Alioto T."/>
            <person name="Alioto T."/>
            <person name="Gomez Garrido J."/>
        </authorList>
    </citation>
    <scope>NUCLEOTIDE SEQUENCE</scope>
</reference>
<protein>
    <submittedName>
        <fullName evidence="1">Uncharacterized protein</fullName>
    </submittedName>
</protein>
<gene>
    <name evidence="1" type="ORF">PECUL_23A003118</name>
</gene>